<dbReference type="InterPro" id="IPR052035">
    <property type="entry name" value="ZnF_BED_domain_contain"/>
</dbReference>
<reference evidence="8" key="1">
    <citation type="submission" date="2023-06" db="EMBL/GenBank/DDBJ databases">
        <title>Genomic analysis of the entomopathogenic nematode Steinernema hermaphroditum.</title>
        <authorList>
            <person name="Schwarz E.M."/>
            <person name="Heppert J.K."/>
            <person name="Baniya A."/>
            <person name="Schwartz H.T."/>
            <person name="Tan C.-H."/>
            <person name="Antoshechkin I."/>
            <person name="Sternberg P.W."/>
            <person name="Goodrich-Blair H."/>
            <person name="Dillman A.R."/>
        </authorList>
    </citation>
    <scope>NUCLEOTIDE SEQUENCE</scope>
    <source>
        <strain evidence="8">PS9179</strain>
        <tissue evidence="8">Whole animal</tissue>
    </source>
</reference>
<name>A0AA39H9X9_9BILA</name>
<dbReference type="EMBL" id="JAUCMV010000004">
    <property type="protein sequence ID" value="KAK0401962.1"/>
    <property type="molecule type" value="Genomic_DNA"/>
</dbReference>
<dbReference type="AlphaFoldDB" id="A0AA39H9X9"/>
<dbReference type="GO" id="GO:0008270">
    <property type="term" value="F:zinc ion binding"/>
    <property type="evidence" value="ECO:0007669"/>
    <property type="project" value="UniProtKB-KW"/>
</dbReference>
<keyword evidence="4" id="KW-0862">Zinc</keyword>
<evidence type="ECO:0000256" key="3">
    <source>
        <dbReference type="ARBA" id="ARBA00022771"/>
    </source>
</evidence>
<dbReference type="PANTHER" id="PTHR46481">
    <property type="entry name" value="ZINC FINGER BED DOMAIN-CONTAINING PROTEIN 4"/>
    <property type="match status" value="1"/>
</dbReference>
<dbReference type="InterPro" id="IPR012337">
    <property type="entry name" value="RNaseH-like_sf"/>
</dbReference>
<comment type="caution">
    <text evidence="8">The sequence shown here is derived from an EMBL/GenBank/DDBJ whole genome shotgun (WGS) entry which is preliminary data.</text>
</comment>
<feature type="coiled-coil region" evidence="6">
    <location>
        <begin position="4"/>
        <end position="64"/>
    </location>
</feature>
<feature type="domain" description="HAT C-terminal dimerisation" evidence="7">
    <location>
        <begin position="552"/>
        <end position="625"/>
    </location>
</feature>
<evidence type="ECO:0000256" key="1">
    <source>
        <dbReference type="ARBA" id="ARBA00004123"/>
    </source>
</evidence>
<proteinExistence type="predicted"/>
<keyword evidence="3" id="KW-0863">Zinc-finger</keyword>
<dbReference type="Proteomes" id="UP001175271">
    <property type="component" value="Unassembled WGS sequence"/>
</dbReference>
<evidence type="ECO:0000313" key="9">
    <source>
        <dbReference type="Proteomes" id="UP001175271"/>
    </source>
</evidence>
<dbReference type="PANTHER" id="PTHR46481:SF10">
    <property type="entry name" value="ZINC FINGER BED DOMAIN-CONTAINING PROTEIN 39"/>
    <property type="match status" value="1"/>
</dbReference>
<evidence type="ECO:0000313" key="8">
    <source>
        <dbReference type="EMBL" id="KAK0401962.1"/>
    </source>
</evidence>
<organism evidence="8 9">
    <name type="scientific">Steinernema hermaphroditum</name>
    <dbReference type="NCBI Taxonomy" id="289476"/>
    <lineage>
        <taxon>Eukaryota</taxon>
        <taxon>Metazoa</taxon>
        <taxon>Ecdysozoa</taxon>
        <taxon>Nematoda</taxon>
        <taxon>Chromadorea</taxon>
        <taxon>Rhabditida</taxon>
        <taxon>Tylenchina</taxon>
        <taxon>Panagrolaimomorpha</taxon>
        <taxon>Strongyloidoidea</taxon>
        <taxon>Steinernematidae</taxon>
        <taxon>Steinernema</taxon>
    </lineage>
</organism>
<evidence type="ECO:0000256" key="2">
    <source>
        <dbReference type="ARBA" id="ARBA00022723"/>
    </source>
</evidence>
<protein>
    <recommendedName>
        <fullName evidence="7">HAT C-terminal dimerisation domain-containing protein</fullName>
    </recommendedName>
</protein>
<keyword evidence="9" id="KW-1185">Reference proteome</keyword>
<keyword evidence="5" id="KW-0539">Nucleus</keyword>
<dbReference type="InterPro" id="IPR008906">
    <property type="entry name" value="HATC_C_dom"/>
</dbReference>
<accession>A0AA39H9X9</accession>
<evidence type="ECO:0000256" key="6">
    <source>
        <dbReference type="SAM" id="Coils"/>
    </source>
</evidence>
<keyword evidence="6" id="KW-0175">Coiled coil</keyword>
<evidence type="ECO:0000256" key="5">
    <source>
        <dbReference type="ARBA" id="ARBA00023242"/>
    </source>
</evidence>
<dbReference type="SUPFAM" id="SSF53098">
    <property type="entry name" value="Ribonuclease H-like"/>
    <property type="match status" value="1"/>
</dbReference>
<keyword evidence="2" id="KW-0479">Metal-binding</keyword>
<dbReference type="SUPFAM" id="SSF140996">
    <property type="entry name" value="Hermes dimerisation domain"/>
    <property type="match status" value="1"/>
</dbReference>
<gene>
    <name evidence="8" type="ORF">QR680_016066</name>
</gene>
<comment type="subcellular location">
    <subcellularLocation>
        <location evidence="1">Nucleus</location>
    </subcellularLocation>
</comment>
<evidence type="ECO:0000256" key="4">
    <source>
        <dbReference type="ARBA" id="ARBA00022833"/>
    </source>
</evidence>
<dbReference type="GO" id="GO:0046983">
    <property type="term" value="F:protein dimerization activity"/>
    <property type="evidence" value="ECO:0007669"/>
    <property type="project" value="InterPro"/>
</dbReference>
<evidence type="ECO:0000259" key="7">
    <source>
        <dbReference type="Pfam" id="PF05699"/>
    </source>
</evidence>
<sequence>MLNVATLQRSMSSAMARIERFKEQMPGWKNHGAQQHVENLETAIKRMNAVSKELKTDIAEAKSEIAAGDSTDDVKWKELQEEAVDVLMMVKEFIEELENSMDDIRDWREDGAKTAAVNRAIALMVAVDSEPFCIVERRGFVNLLKILAPWYNVRSRTSVSRTDIPNLYEEYKKRIQDRLESAKFVSFTSDSWTSEDNRHSLLSVTAHWIGCEPEGTQNSRVLGVLPIEGRHTADNLSSLLSNCIAEFLGSERADRCHLIVRDAASVMKKTVRLSGLRSIDCFAHQLQLAVYSGLRKAVMIDFDGVLEKIKKFIRKLRKSGVERQEFIALQQLEEIPPRWLKKGIEVRWNSLHDMIERFLENKAVIDIFCMDKSSFPKIAPAEYLIMQKMVDSLQPIKKATVMLQGRNVTISSVIPTIFVLRRALNDCGTEVSTAILLNLEERVEGIEENADYVVATLLDPKFKADFIEEPQQVASRELLKTKAEKMLAVVLAETTVNSIEKEVERSRPEQNNNSADFFEKYRCSQMPIVVSSTPPIDERMKLALEIEEYFRTPADPAADAITFWSQMSSGTKFPVLKMVSEKYLSSPATSVESERLFSMATLALTDLRKSMNVDNLQKLLFLKYNVPLEGFQT</sequence>
<dbReference type="GO" id="GO:0005634">
    <property type="term" value="C:nucleus"/>
    <property type="evidence" value="ECO:0007669"/>
    <property type="project" value="UniProtKB-SubCell"/>
</dbReference>
<dbReference type="Pfam" id="PF05699">
    <property type="entry name" value="Dimer_Tnp_hAT"/>
    <property type="match status" value="1"/>
</dbReference>